<sequence length="237" mass="26603">QIKMLDDYDDQIYLIGDVHGCYKTLCALIDRLPRGADSKICFVGDLIDRGEGGFEVVQLAMRRGYASVMGNHECRLLQHKDAFLRGETPSDPRWFYLNGGAQTFASYAKASRVQKLAHLKFLSNLPLYLEFAEFKNAQGRRLVASHSAIGRMWALRNSHGDSAAEFRRHVLCGRGDFSQNEGVFNVYGHTPIAEPDITEFSANIDTGCVYKHGFGHLCALEFPSMRVFMQENIEEGG</sequence>
<gene>
    <name evidence="2" type="ORF">H740_09466</name>
</gene>
<dbReference type="GO" id="GO:0005737">
    <property type="term" value="C:cytoplasm"/>
    <property type="evidence" value="ECO:0007669"/>
    <property type="project" value="TreeGrafter"/>
</dbReference>
<feature type="domain" description="Calcineurin-like phosphoesterase" evidence="1">
    <location>
        <begin position="12"/>
        <end position="123"/>
    </location>
</feature>
<organism evidence="2 3">
    <name type="scientific">Campylobacter showae CC57C</name>
    <dbReference type="NCBI Taxonomy" id="1073353"/>
    <lineage>
        <taxon>Bacteria</taxon>
        <taxon>Pseudomonadati</taxon>
        <taxon>Campylobacterota</taxon>
        <taxon>Epsilonproteobacteria</taxon>
        <taxon>Campylobacterales</taxon>
        <taxon>Campylobacteraceae</taxon>
        <taxon>Campylobacter</taxon>
    </lineage>
</organism>
<dbReference type="STRING" id="1073353.H740_09466"/>
<evidence type="ECO:0000259" key="1">
    <source>
        <dbReference type="Pfam" id="PF00149"/>
    </source>
</evidence>
<dbReference type="PANTHER" id="PTHR42850">
    <property type="entry name" value="METALLOPHOSPHOESTERASE"/>
    <property type="match status" value="1"/>
</dbReference>
<dbReference type="InterPro" id="IPR004843">
    <property type="entry name" value="Calcineurin-like_PHP"/>
</dbReference>
<dbReference type="InterPro" id="IPR029052">
    <property type="entry name" value="Metallo-depent_PP-like"/>
</dbReference>
<dbReference type="PATRIC" id="fig|1073353.3.peg.2028"/>
<dbReference type="GO" id="GO:0016791">
    <property type="term" value="F:phosphatase activity"/>
    <property type="evidence" value="ECO:0007669"/>
    <property type="project" value="TreeGrafter"/>
</dbReference>
<evidence type="ECO:0000313" key="3">
    <source>
        <dbReference type="Proteomes" id="UP000011782"/>
    </source>
</evidence>
<evidence type="ECO:0000313" key="2">
    <source>
        <dbReference type="EMBL" id="EMG29884.1"/>
    </source>
</evidence>
<protein>
    <submittedName>
        <fullName evidence="2">Ser/Thr protein phosphatase family protein</fullName>
    </submittedName>
</protein>
<comment type="caution">
    <text evidence="2">The sequence shown here is derived from an EMBL/GenBank/DDBJ whole genome shotgun (WGS) entry which is preliminary data.</text>
</comment>
<dbReference type="InterPro" id="IPR050126">
    <property type="entry name" value="Ap4A_hydrolase"/>
</dbReference>
<dbReference type="Gene3D" id="3.60.21.10">
    <property type="match status" value="1"/>
</dbReference>
<name>M3HZW6_9BACT</name>
<dbReference type="RefSeq" id="WP_002953444.1">
    <property type="nucleotide sequence ID" value="NZ_AOTD01000232.1"/>
</dbReference>
<dbReference type="SUPFAM" id="SSF56300">
    <property type="entry name" value="Metallo-dependent phosphatases"/>
    <property type="match status" value="1"/>
</dbReference>
<proteinExistence type="predicted"/>
<feature type="non-terminal residue" evidence="2">
    <location>
        <position position="1"/>
    </location>
</feature>
<dbReference type="PANTHER" id="PTHR42850:SF4">
    <property type="entry name" value="ZINC-DEPENDENT ENDOPOLYPHOSPHATASE"/>
    <property type="match status" value="1"/>
</dbReference>
<accession>M3HZW6</accession>
<dbReference type="Proteomes" id="UP000011782">
    <property type="component" value="Unassembled WGS sequence"/>
</dbReference>
<dbReference type="EMBL" id="AOTD01000232">
    <property type="protein sequence ID" value="EMG29884.1"/>
    <property type="molecule type" value="Genomic_DNA"/>
</dbReference>
<dbReference type="Pfam" id="PF00149">
    <property type="entry name" value="Metallophos"/>
    <property type="match status" value="1"/>
</dbReference>
<dbReference type="AlphaFoldDB" id="M3HZW6"/>
<reference evidence="2 3" key="1">
    <citation type="submission" date="2013-02" db="EMBL/GenBank/DDBJ databases">
        <title>Co-occurrence of anaerobic bacteria in colorectal carcinomas.</title>
        <authorList>
            <person name="Holt R.A."/>
            <person name="Warren R.L."/>
            <person name="Allen-Vercoe E."/>
            <person name="Pleasance S."/>
            <person name="Freeman D.J."/>
            <person name="Watson P."/>
            <person name="Moore R."/>
            <person name="Cochrane K."/>
        </authorList>
    </citation>
    <scope>NUCLEOTIDE SEQUENCE [LARGE SCALE GENOMIC DNA]</scope>
    <source>
        <strain evidence="2 3">CC57C</strain>
    </source>
</reference>